<dbReference type="OrthoDB" id="39175at2759"/>
<evidence type="ECO:0000313" key="1">
    <source>
        <dbReference type="EMBL" id="KAF5663814.1"/>
    </source>
</evidence>
<feature type="non-terminal residue" evidence="1">
    <location>
        <position position="1"/>
    </location>
</feature>
<sequence>MAHDRLAYPVPHTGVSYNHACTDWNFLVLLELDDPEPGEMARYQAPSVTPLLAGFVALIKIYVCALALGQDQLPGAPRYGEFSPPCIAGTSRSYDKTVLSFEEGLHIIQVLQNVTSQLPKELKLFDKNGHPNHCALPFAILRASVYLTSLFIQSIIITTLSANTSLFQQSDQQYNQVEPQYATQFEDSGELNRRLLDIRRKIAQESLHIIVVTPNSALKANGIAA</sequence>
<comment type="caution">
    <text evidence="1">The sequence shown here is derived from an EMBL/GenBank/DDBJ whole genome shotgun (WGS) entry which is preliminary data.</text>
</comment>
<dbReference type="EMBL" id="JAAGWQ010000142">
    <property type="protein sequence ID" value="KAF5663814.1"/>
    <property type="molecule type" value="Genomic_DNA"/>
</dbReference>
<name>A0A8H5WN00_FUSHE</name>
<gene>
    <name evidence="1" type="ORF">FHETE_7306</name>
</gene>
<reference evidence="1 2" key="1">
    <citation type="submission" date="2020-05" db="EMBL/GenBank/DDBJ databases">
        <title>Identification and distribution of gene clusters putatively required for synthesis of sphingolipid metabolism inhibitors in phylogenetically diverse species of the filamentous fungus Fusarium.</title>
        <authorList>
            <person name="Kim H.-S."/>
            <person name="Busman M."/>
            <person name="Brown D.W."/>
            <person name="Divon H."/>
            <person name="Uhlig S."/>
            <person name="Proctor R.H."/>
        </authorList>
    </citation>
    <scope>NUCLEOTIDE SEQUENCE [LARGE SCALE GENOMIC DNA]</scope>
    <source>
        <strain evidence="1 2">NRRL 20693</strain>
    </source>
</reference>
<protein>
    <submittedName>
        <fullName evidence="1">Uncharacterized protein</fullName>
    </submittedName>
</protein>
<proteinExistence type="predicted"/>
<dbReference type="Proteomes" id="UP000567885">
    <property type="component" value="Unassembled WGS sequence"/>
</dbReference>
<organism evidence="1 2">
    <name type="scientific">Fusarium heterosporum</name>
    <dbReference type="NCBI Taxonomy" id="42747"/>
    <lineage>
        <taxon>Eukaryota</taxon>
        <taxon>Fungi</taxon>
        <taxon>Dikarya</taxon>
        <taxon>Ascomycota</taxon>
        <taxon>Pezizomycotina</taxon>
        <taxon>Sordariomycetes</taxon>
        <taxon>Hypocreomycetidae</taxon>
        <taxon>Hypocreales</taxon>
        <taxon>Nectriaceae</taxon>
        <taxon>Fusarium</taxon>
        <taxon>Fusarium heterosporum species complex</taxon>
    </lineage>
</organism>
<keyword evidence="2" id="KW-1185">Reference proteome</keyword>
<dbReference type="AlphaFoldDB" id="A0A8H5WN00"/>
<accession>A0A8H5WN00</accession>
<evidence type="ECO:0000313" key="2">
    <source>
        <dbReference type="Proteomes" id="UP000567885"/>
    </source>
</evidence>